<feature type="compositionally biased region" description="Acidic residues" evidence="2">
    <location>
        <begin position="101"/>
        <end position="110"/>
    </location>
</feature>
<feature type="compositionally biased region" description="Polar residues" evidence="2">
    <location>
        <begin position="74"/>
        <end position="86"/>
    </location>
</feature>
<dbReference type="Proteomes" id="UP001530400">
    <property type="component" value="Unassembled WGS sequence"/>
</dbReference>
<protein>
    <submittedName>
        <fullName evidence="3">Uncharacterized protein</fullName>
    </submittedName>
</protein>
<keyword evidence="1" id="KW-0175">Coiled coil</keyword>
<feature type="compositionally biased region" description="Basic and acidic residues" evidence="2">
    <location>
        <begin position="610"/>
        <end position="621"/>
    </location>
</feature>
<accession>A0ABD3N4W5</accession>
<evidence type="ECO:0000256" key="2">
    <source>
        <dbReference type="SAM" id="MobiDB-lite"/>
    </source>
</evidence>
<name>A0ABD3N4W5_9STRA</name>
<organism evidence="3 4">
    <name type="scientific">Cyclotella atomus</name>
    <dbReference type="NCBI Taxonomy" id="382360"/>
    <lineage>
        <taxon>Eukaryota</taxon>
        <taxon>Sar</taxon>
        <taxon>Stramenopiles</taxon>
        <taxon>Ochrophyta</taxon>
        <taxon>Bacillariophyta</taxon>
        <taxon>Coscinodiscophyceae</taxon>
        <taxon>Thalassiosirophycidae</taxon>
        <taxon>Stephanodiscales</taxon>
        <taxon>Stephanodiscaceae</taxon>
        <taxon>Cyclotella</taxon>
    </lineage>
</organism>
<keyword evidence="4" id="KW-1185">Reference proteome</keyword>
<evidence type="ECO:0000313" key="4">
    <source>
        <dbReference type="Proteomes" id="UP001530400"/>
    </source>
</evidence>
<feature type="region of interest" description="Disordered" evidence="2">
    <location>
        <begin position="565"/>
        <end position="621"/>
    </location>
</feature>
<feature type="coiled-coil region" evidence="1">
    <location>
        <begin position="297"/>
        <end position="324"/>
    </location>
</feature>
<gene>
    <name evidence="3" type="ORF">ACHAWO_005131</name>
</gene>
<dbReference type="EMBL" id="JALLPJ020001294">
    <property type="protein sequence ID" value="KAL3771115.1"/>
    <property type="molecule type" value="Genomic_DNA"/>
</dbReference>
<reference evidence="3 4" key="1">
    <citation type="submission" date="2024-10" db="EMBL/GenBank/DDBJ databases">
        <title>Updated reference genomes for cyclostephanoid diatoms.</title>
        <authorList>
            <person name="Roberts W.R."/>
            <person name="Alverson A.J."/>
        </authorList>
    </citation>
    <scope>NUCLEOTIDE SEQUENCE [LARGE SCALE GENOMIC DNA]</scope>
    <source>
        <strain evidence="3 4">AJA010-31</strain>
    </source>
</reference>
<evidence type="ECO:0000256" key="1">
    <source>
        <dbReference type="SAM" id="Coils"/>
    </source>
</evidence>
<feature type="coiled-coil region" evidence="1">
    <location>
        <begin position="360"/>
        <end position="450"/>
    </location>
</feature>
<evidence type="ECO:0000313" key="3">
    <source>
        <dbReference type="EMBL" id="KAL3771115.1"/>
    </source>
</evidence>
<feature type="compositionally biased region" description="Basic residues" evidence="2">
    <location>
        <begin position="170"/>
        <end position="179"/>
    </location>
</feature>
<feature type="compositionally biased region" description="Basic and acidic residues" evidence="2">
    <location>
        <begin position="180"/>
        <end position="207"/>
    </location>
</feature>
<proteinExistence type="predicted"/>
<feature type="region of interest" description="Disordered" evidence="2">
    <location>
        <begin position="64"/>
        <end position="207"/>
    </location>
</feature>
<feature type="coiled-coil region" evidence="1">
    <location>
        <begin position="485"/>
        <end position="551"/>
    </location>
</feature>
<dbReference type="AlphaFoldDB" id="A0ABD3N4W5"/>
<feature type="compositionally biased region" description="Polar residues" evidence="2">
    <location>
        <begin position="565"/>
        <end position="579"/>
    </location>
</feature>
<sequence length="621" mass="70018">MTRDDISITTGATNSTTFIGVIDVVDSAARRASMMKKSIANSARHLKDELKHEIKPLNTKLGSLKKFNSERKPSSGSGLNSNNCVWGSSEHSELPYLNPFDSDDEEEEEERMPPSPAKGLANKLEPLSTPGSTGEGGSKSGWETGSRGWDEGSKTSKTGSKSSKTSKDSKPKKKWGKKSVTKDHAAVIESEEKQRADALEREARKERVKEKLEKYKSDRRTLRSNCATLEAQLIETAEKLREVDSKAAYKIDSLEAELEKTKEGMESLVMHSTKEVTDQSACIKTLGKKLIRQAHVIKQQKKAVEEYQIQLEALREEMAMQDERDSSRDDEYNDLKEDFERTLQQKVAMQDSLQESIEEMMDLRHERDMHTARIRELELTLQEKEIDLERAKRENGELNERVTKLETELMDKTDEFEVVNSKLMASVQSVDVFKSQLAASTLEIEDLKEKTDALSSSQHRGTSFRWMRGSSANNVDDDTTMEERLQAKEMQIQALDQAAKEAEETIKSLRSDMVKMSSTFKQDDYLKRKQITKLKQDNAEYALKLRALEKAFKGVAADTSLTSSLHAKSMHASTTTKSDMAQAVKARLGSGSLAPYEFPSPEHTSETWSDEGRKGEWPEEC</sequence>
<comment type="caution">
    <text evidence="3">The sequence shown here is derived from an EMBL/GenBank/DDBJ whole genome shotgun (WGS) entry which is preliminary data.</text>
</comment>